<name>A0A445BND8_ARAHY</name>
<dbReference type="STRING" id="3818.A0A445BND8"/>
<gene>
    <name evidence="1" type="ORF">Ahy_A09g045893</name>
</gene>
<organism evidence="1 2">
    <name type="scientific">Arachis hypogaea</name>
    <name type="common">Peanut</name>
    <dbReference type="NCBI Taxonomy" id="3818"/>
    <lineage>
        <taxon>Eukaryota</taxon>
        <taxon>Viridiplantae</taxon>
        <taxon>Streptophyta</taxon>
        <taxon>Embryophyta</taxon>
        <taxon>Tracheophyta</taxon>
        <taxon>Spermatophyta</taxon>
        <taxon>Magnoliopsida</taxon>
        <taxon>eudicotyledons</taxon>
        <taxon>Gunneridae</taxon>
        <taxon>Pentapetalae</taxon>
        <taxon>rosids</taxon>
        <taxon>fabids</taxon>
        <taxon>Fabales</taxon>
        <taxon>Fabaceae</taxon>
        <taxon>Papilionoideae</taxon>
        <taxon>50 kb inversion clade</taxon>
        <taxon>dalbergioids sensu lato</taxon>
        <taxon>Dalbergieae</taxon>
        <taxon>Pterocarpus clade</taxon>
        <taxon>Arachis</taxon>
    </lineage>
</organism>
<dbReference type="AlphaFoldDB" id="A0A445BND8"/>
<evidence type="ECO:0000313" key="1">
    <source>
        <dbReference type="EMBL" id="RYR40189.1"/>
    </source>
</evidence>
<comment type="caution">
    <text evidence="1">The sequence shown here is derived from an EMBL/GenBank/DDBJ whole genome shotgun (WGS) entry which is preliminary data.</text>
</comment>
<accession>A0A445BND8</accession>
<protein>
    <submittedName>
        <fullName evidence="1">Uncharacterized protein</fullName>
    </submittedName>
</protein>
<keyword evidence="2" id="KW-1185">Reference proteome</keyword>
<proteinExistence type="predicted"/>
<dbReference type="Proteomes" id="UP000289738">
    <property type="component" value="Chromosome A09"/>
</dbReference>
<sequence>MSRGERTTVMTRKGLRLKTKSTGKKKNVPVDSAHTFEDSFFSDYDLKSIAGKAIYTVTAATTNFLSPSSKRVKPSPAESSSTQPFILVDSQWNPICSHTHGVCEGSPLEQLTSCEGTHKADRVLGVSQVGVTMCKVITYFAEVLTCRIYGLILKNPIHHS</sequence>
<evidence type="ECO:0000313" key="2">
    <source>
        <dbReference type="Proteomes" id="UP000289738"/>
    </source>
</evidence>
<dbReference type="EMBL" id="SDMP01000009">
    <property type="protein sequence ID" value="RYR40189.1"/>
    <property type="molecule type" value="Genomic_DNA"/>
</dbReference>
<reference evidence="1 2" key="1">
    <citation type="submission" date="2019-01" db="EMBL/GenBank/DDBJ databases">
        <title>Sequencing of cultivated peanut Arachis hypogaea provides insights into genome evolution and oil improvement.</title>
        <authorList>
            <person name="Chen X."/>
        </authorList>
    </citation>
    <scope>NUCLEOTIDE SEQUENCE [LARGE SCALE GENOMIC DNA]</scope>
    <source>
        <strain evidence="2">cv. Fuhuasheng</strain>
        <tissue evidence="1">Leaves</tissue>
    </source>
</reference>